<feature type="compositionally biased region" description="Low complexity" evidence="1">
    <location>
        <begin position="143"/>
        <end position="152"/>
    </location>
</feature>
<proteinExistence type="predicted"/>
<name>A0A8T1WJC2_9STRA</name>
<feature type="region of interest" description="Disordered" evidence="1">
    <location>
        <begin position="139"/>
        <end position="187"/>
    </location>
</feature>
<evidence type="ECO:0000313" key="3">
    <source>
        <dbReference type="Proteomes" id="UP000694044"/>
    </source>
</evidence>
<reference evidence="2" key="1">
    <citation type="submission" date="2021-02" db="EMBL/GenBank/DDBJ databases">
        <authorList>
            <person name="Palmer J.M."/>
        </authorList>
    </citation>
    <scope>NUCLEOTIDE SEQUENCE</scope>
    <source>
        <strain evidence="2">SCRP734</strain>
    </source>
</reference>
<evidence type="ECO:0000313" key="2">
    <source>
        <dbReference type="EMBL" id="KAG7391809.1"/>
    </source>
</evidence>
<dbReference type="EMBL" id="JAGDFM010000017">
    <property type="protein sequence ID" value="KAG7391809.1"/>
    <property type="molecule type" value="Genomic_DNA"/>
</dbReference>
<dbReference type="OrthoDB" id="448448at2759"/>
<protein>
    <submittedName>
        <fullName evidence="2">Uncharacterized protein</fullName>
    </submittedName>
</protein>
<keyword evidence="3" id="KW-1185">Reference proteome</keyword>
<evidence type="ECO:0000256" key="1">
    <source>
        <dbReference type="SAM" id="MobiDB-lite"/>
    </source>
</evidence>
<feature type="compositionally biased region" description="Low complexity" evidence="1">
    <location>
        <begin position="177"/>
        <end position="187"/>
    </location>
</feature>
<organism evidence="2 3">
    <name type="scientific">Phytophthora pseudosyringae</name>
    <dbReference type="NCBI Taxonomy" id="221518"/>
    <lineage>
        <taxon>Eukaryota</taxon>
        <taxon>Sar</taxon>
        <taxon>Stramenopiles</taxon>
        <taxon>Oomycota</taxon>
        <taxon>Peronosporomycetes</taxon>
        <taxon>Peronosporales</taxon>
        <taxon>Peronosporaceae</taxon>
        <taxon>Phytophthora</taxon>
    </lineage>
</organism>
<gene>
    <name evidence="2" type="ORF">PHYPSEUDO_003429</name>
</gene>
<dbReference type="AlphaFoldDB" id="A0A8T1WJC2"/>
<comment type="caution">
    <text evidence="2">The sequence shown here is derived from an EMBL/GenBank/DDBJ whole genome shotgun (WGS) entry which is preliminary data.</text>
</comment>
<accession>A0A8T1WJC2</accession>
<sequence length="310" mass="34247">MATVKSEPSAPRVLELLAPRFAEFSEVAGSLPVSLDLSASMDVQLVFWERGGVAKELECVDVDDGCPRCKFESFLRGLVIEGLHEVAAVSKLEEFDFVKCHLVVGTDGAGNESEEGKVEAARRSRCHVVGCRLHRWKAPRTQVTPDRTTRPAPARRRPSAKVPVERQIQVPAPASPPAVDVSSPTPSVLESNTVLLKEERPVLSEPPSSRKLSLPDVFHALMTRIEAAPTDLWSEDVAGLDLRLYEHQRRGLSWMMKRERGLLWDTLLLHPFSVPGKQSDTDRELETEFAETAYDACGGMLCDEPGPSRC</sequence>
<dbReference type="Proteomes" id="UP000694044">
    <property type="component" value="Unassembled WGS sequence"/>
</dbReference>